<accession>A0ABP0EUY2</accession>
<evidence type="ECO:0000256" key="2">
    <source>
        <dbReference type="ARBA" id="ARBA00005236"/>
    </source>
</evidence>
<gene>
    <name evidence="11" type="ORF">CAXC1_250007</name>
</gene>
<evidence type="ECO:0000256" key="4">
    <source>
        <dbReference type="ARBA" id="ARBA00022475"/>
    </source>
</evidence>
<evidence type="ECO:0000256" key="1">
    <source>
        <dbReference type="ARBA" id="ARBA00004651"/>
    </source>
</evidence>
<sequence length="410" mass="45439">MLLEISIAIRYIFTKKKDRFVSFINIFSLIGIALGVAAIIVVMAVMSGFQKELLDRVLGVNGHVSIEGIDDTISNHSNLLHDLNQMNDIVLVLPNITTQAMIVKDNNAFGVLVNGVDYNLLSKHPMIGKFITSANIEDNQTPIVLGARLAESLGVSVGDSVRLLSPNTLVSIFGSLPKIKDLQVHAIFDIGMYEYDSSFVYIPLNVAEKFFGLDDDKITGIDLFLTDDRKTSSISYYISQFMPDSLVYDWRKKNSSFFNALKIEKTVMFTILTLIILVATFNIVSGLMILVHDKMNSIAIMRTIGFSKRSIALIFILSGLFIGASGVLIGVISGYVLASNIDNIRIFLENKLNISLFNPMIYFLNHLPAIVKFNDVLTIVLLTMFFSLTATIIPALKAAKTAPSQLLRFY</sequence>
<evidence type="ECO:0000256" key="7">
    <source>
        <dbReference type="ARBA" id="ARBA00023136"/>
    </source>
</evidence>
<keyword evidence="11" id="KW-0449">Lipoprotein</keyword>
<proteinExistence type="inferred from homology"/>
<dbReference type="InterPro" id="IPR025857">
    <property type="entry name" value="MacB_PCD"/>
</dbReference>
<dbReference type="InterPro" id="IPR011925">
    <property type="entry name" value="LolCE_TM"/>
</dbReference>
<dbReference type="Pfam" id="PF02687">
    <property type="entry name" value="FtsX"/>
    <property type="match status" value="1"/>
</dbReference>
<feature type="transmembrane region" description="Helical" evidence="8">
    <location>
        <begin position="376"/>
        <end position="396"/>
    </location>
</feature>
<dbReference type="Pfam" id="PF12704">
    <property type="entry name" value="MacB_PCD"/>
    <property type="match status" value="1"/>
</dbReference>
<evidence type="ECO:0000256" key="3">
    <source>
        <dbReference type="ARBA" id="ARBA00022448"/>
    </source>
</evidence>
<evidence type="ECO:0000259" key="10">
    <source>
        <dbReference type="Pfam" id="PF12704"/>
    </source>
</evidence>
<feature type="domain" description="MacB-like periplasmic core" evidence="10">
    <location>
        <begin position="28"/>
        <end position="225"/>
    </location>
</feature>
<dbReference type="InterPro" id="IPR051447">
    <property type="entry name" value="Lipoprotein-release_system"/>
</dbReference>
<name>A0ABP0EUY2_9RICK</name>
<keyword evidence="5 8" id="KW-0812">Transmembrane</keyword>
<feature type="transmembrane region" description="Helical" evidence="8">
    <location>
        <begin position="312"/>
        <end position="338"/>
    </location>
</feature>
<dbReference type="Proteomes" id="UP001314181">
    <property type="component" value="Unassembled WGS sequence"/>
</dbReference>
<evidence type="ECO:0000259" key="9">
    <source>
        <dbReference type="Pfam" id="PF02687"/>
    </source>
</evidence>
<evidence type="ECO:0000256" key="5">
    <source>
        <dbReference type="ARBA" id="ARBA00022692"/>
    </source>
</evidence>
<evidence type="ECO:0000256" key="8">
    <source>
        <dbReference type="SAM" id="Phobius"/>
    </source>
</evidence>
<reference evidence="11 12" key="1">
    <citation type="submission" date="2024-01" db="EMBL/GenBank/DDBJ databases">
        <authorList>
            <person name="Kunselman E."/>
        </authorList>
    </citation>
    <scope>NUCLEOTIDE SEQUENCE [LARGE SCALE GENOMIC DNA]</scope>
    <source>
        <strain evidence="11">2 abalone samples</strain>
    </source>
</reference>
<evidence type="ECO:0000256" key="6">
    <source>
        <dbReference type="ARBA" id="ARBA00022989"/>
    </source>
</evidence>
<comment type="similarity">
    <text evidence="2">Belongs to the ABC-4 integral membrane protein family. LolC/E subfamily.</text>
</comment>
<dbReference type="PANTHER" id="PTHR30489:SF0">
    <property type="entry name" value="LIPOPROTEIN-RELEASING SYSTEM TRANSMEMBRANE PROTEIN LOLE"/>
    <property type="match status" value="1"/>
</dbReference>
<dbReference type="RefSeq" id="WP_338363889.1">
    <property type="nucleotide sequence ID" value="NZ_CAWVOK010000017.1"/>
</dbReference>
<comment type="subcellular location">
    <subcellularLocation>
        <location evidence="1">Cell membrane</location>
        <topology evidence="1">Multi-pass membrane protein</topology>
    </subcellularLocation>
</comment>
<evidence type="ECO:0000313" key="12">
    <source>
        <dbReference type="Proteomes" id="UP001314181"/>
    </source>
</evidence>
<evidence type="ECO:0000313" key="11">
    <source>
        <dbReference type="EMBL" id="CAK8162872.1"/>
    </source>
</evidence>
<feature type="transmembrane region" description="Helical" evidence="8">
    <location>
        <begin position="267"/>
        <end position="291"/>
    </location>
</feature>
<feature type="transmembrane region" description="Helical" evidence="8">
    <location>
        <begin position="20"/>
        <end position="46"/>
    </location>
</feature>
<keyword evidence="3" id="KW-0813">Transport</keyword>
<dbReference type="EMBL" id="CAWVOK010000017">
    <property type="protein sequence ID" value="CAK8162872.1"/>
    <property type="molecule type" value="Genomic_DNA"/>
</dbReference>
<dbReference type="PANTHER" id="PTHR30489">
    <property type="entry name" value="LIPOPROTEIN-RELEASING SYSTEM TRANSMEMBRANE PROTEIN LOLE"/>
    <property type="match status" value="1"/>
</dbReference>
<keyword evidence="4" id="KW-1003">Cell membrane</keyword>
<organism evidence="11 12">
    <name type="scientific">Candidatus Xenohaliotis californiensis</name>
    <dbReference type="NCBI Taxonomy" id="84677"/>
    <lineage>
        <taxon>Bacteria</taxon>
        <taxon>Pseudomonadati</taxon>
        <taxon>Pseudomonadota</taxon>
        <taxon>Alphaproteobacteria</taxon>
        <taxon>Rickettsiales</taxon>
        <taxon>Anaplasmataceae</taxon>
        <taxon>Candidatus Xenohaliotis</taxon>
    </lineage>
</organism>
<keyword evidence="7 8" id="KW-0472">Membrane</keyword>
<comment type="caution">
    <text evidence="11">The sequence shown here is derived from an EMBL/GenBank/DDBJ whole genome shotgun (WGS) entry which is preliminary data.</text>
</comment>
<keyword evidence="12" id="KW-1185">Reference proteome</keyword>
<dbReference type="InterPro" id="IPR003838">
    <property type="entry name" value="ABC3_permease_C"/>
</dbReference>
<dbReference type="NCBIfam" id="TIGR02212">
    <property type="entry name" value="lolCE"/>
    <property type="match status" value="1"/>
</dbReference>
<feature type="domain" description="ABC3 transporter permease C-terminal" evidence="9">
    <location>
        <begin position="270"/>
        <end position="403"/>
    </location>
</feature>
<keyword evidence="6 8" id="KW-1133">Transmembrane helix</keyword>
<protein>
    <submittedName>
        <fullName evidence="11">Lipoprotein-releasing system permease protein</fullName>
    </submittedName>
</protein>